<organism evidence="1 2">
    <name type="scientific">Candidatus Seongchinamella marina</name>
    <dbReference type="NCBI Taxonomy" id="2518990"/>
    <lineage>
        <taxon>Bacteria</taxon>
        <taxon>Pseudomonadati</taxon>
        <taxon>Pseudomonadota</taxon>
        <taxon>Gammaproteobacteria</taxon>
        <taxon>Cellvibrionales</taxon>
        <taxon>Halieaceae</taxon>
        <taxon>Seongchinamella</taxon>
    </lineage>
</organism>
<dbReference type="RefSeq" id="WP_279253114.1">
    <property type="nucleotide sequence ID" value="NZ_SHNP01000004.1"/>
</dbReference>
<keyword evidence="2" id="KW-1185">Reference proteome</keyword>
<accession>A0ABT3SWR7</accession>
<evidence type="ECO:0008006" key="3">
    <source>
        <dbReference type="Google" id="ProtNLM"/>
    </source>
</evidence>
<name>A0ABT3SWR7_9GAMM</name>
<evidence type="ECO:0000313" key="2">
    <source>
        <dbReference type="Proteomes" id="UP001143307"/>
    </source>
</evidence>
<proteinExistence type="predicted"/>
<dbReference type="Proteomes" id="UP001143307">
    <property type="component" value="Unassembled WGS sequence"/>
</dbReference>
<reference evidence="1" key="1">
    <citation type="submission" date="2019-02" db="EMBL/GenBank/DDBJ databases">
        <authorList>
            <person name="Li S.-H."/>
        </authorList>
    </citation>
    <scope>NUCLEOTIDE SEQUENCE</scope>
    <source>
        <strain evidence="1">IMCC8485</strain>
    </source>
</reference>
<gene>
    <name evidence="1" type="ORF">EYC87_12115</name>
</gene>
<comment type="caution">
    <text evidence="1">The sequence shown here is derived from an EMBL/GenBank/DDBJ whole genome shotgun (WGS) entry which is preliminary data.</text>
</comment>
<evidence type="ECO:0000313" key="1">
    <source>
        <dbReference type="EMBL" id="MCX2974329.1"/>
    </source>
</evidence>
<protein>
    <recommendedName>
        <fullName evidence="3">Class I SAM-dependent methyltransferase</fullName>
    </recommendedName>
</protein>
<dbReference type="EMBL" id="SHNP01000004">
    <property type="protein sequence ID" value="MCX2974329.1"/>
    <property type="molecule type" value="Genomic_DNA"/>
</dbReference>
<sequence>MNERQSSQLLPGLFESIAEDQCVTVLHLGPVLPETMEYFSGFRCKLHVNDLFAELPLGFQPGDELTVQERMSNLVSFPEGTRFDMCFFWDLLNYLDQDGIIALMECLRPYLAPTTMAHAFVVHNLRSPQRDCRFGIVSTSEIALRSRKHKVPGYAPQSQGKLKEWLDGFAVKRSVLLAESRLELLLEARN</sequence>